<dbReference type="Pfam" id="PF02163">
    <property type="entry name" value="Peptidase_M50"/>
    <property type="match status" value="2"/>
</dbReference>
<evidence type="ECO:0000256" key="10">
    <source>
        <dbReference type="ARBA" id="ARBA00022989"/>
    </source>
</evidence>
<evidence type="ECO:0000256" key="12">
    <source>
        <dbReference type="ARBA" id="ARBA00023122"/>
    </source>
</evidence>
<feature type="transmembrane region" description="Helical" evidence="14">
    <location>
        <begin position="7"/>
        <end position="30"/>
    </location>
</feature>
<dbReference type="EMBL" id="CP113797">
    <property type="protein sequence ID" value="WAL60894.1"/>
    <property type="molecule type" value="Genomic_DNA"/>
</dbReference>
<evidence type="ECO:0000256" key="9">
    <source>
        <dbReference type="ARBA" id="ARBA00022833"/>
    </source>
</evidence>
<dbReference type="SUPFAM" id="SSF54631">
    <property type="entry name" value="CBS-domain pair"/>
    <property type="match status" value="1"/>
</dbReference>
<dbReference type="CDD" id="cd06164">
    <property type="entry name" value="S2P-M50_SpoIVFB_CBS"/>
    <property type="match status" value="1"/>
</dbReference>
<feature type="domain" description="CBS" evidence="18">
    <location>
        <begin position="313"/>
        <end position="371"/>
    </location>
</feature>
<dbReference type="Proteomes" id="UP001163152">
    <property type="component" value="Chromosome"/>
</dbReference>
<feature type="transmembrane region" description="Helical" evidence="14">
    <location>
        <begin position="135"/>
        <end position="155"/>
    </location>
</feature>
<evidence type="ECO:0000256" key="5">
    <source>
        <dbReference type="ARBA" id="ARBA00022692"/>
    </source>
</evidence>
<evidence type="ECO:0000256" key="11">
    <source>
        <dbReference type="ARBA" id="ARBA00023049"/>
    </source>
</evidence>
<feature type="binding site" evidence="16">
    <location>
        <position position="161"/>
    </location>
    <ligand>
        <name>Zn(2+)</name>
        <dbReference type="ChEBI" id="CHEBI:29105"/>
        <note>catalytic</note>
    </ligand>
</feature>
<comment type="similarity">
    <text evidence="2 14">Belongs to the peptidase M50B family.</text>
</comment>
<name>A0A9E8ZCT2_9CYAN</name>
<keyword evidence="9 14" id="KW-0862">Zinc</keyword>
<accession>A0A9E8ZCT2</accession>
<keyword evidence="6 14" id="KW-0479">Metal-binding</keyword>
<dbReference type="PROSITE" id="PS51371">
    <property type="entry name" value="CBS"/>
    <property type="match status" value="1"/>
</dbReference>
<dbReference type="PIRSF" id="PIRSF006404">
    <property type="entry name" value="UCP006404_Pept_M50_CBS"/>
    <property type="match status" value="1"/>
</dbReference>
<dbReference type="InterPro" id="IPR016483">
    <property type="entry name" value="UCP006404_Pept_M50_CBS"/>
</dbReference>
<keyword evidence="5 14" id="KW-0812">Transmembrane</keyword>
<feature type="transmembrane region" description="Helical" evidence="14">
    <location>
        <begin position="193"/>
        <end position="222"/>
    </location>
</feature>
<evidence type="ECO:0000313" key="20">
    <source>
        <dbReference type="Proteomes" id="UP001163152"/>
    </source>
</evidence>
<dbReference type="CDD" id="cd04639">
    <property type="entry name" value="CBS_pair_peptidase_M50"/>
    <property type="match status" value="1"/>
</dbReference>
<evidence type="ECO:0000256" key="15">
    <source>
        <dbReference type="PIRSR" id="PIRSR006404-1"/>
    </source>
</evidence>
<keyword evidence="11 14" id="KW-0482">Metalloprotease</keyword>
<evidence type="ECO:0000313" key="19">
    <source>
        <dbReference type="EMBL" id="WAL60894.1"/>
    </source>
</evidence>
<dbReference type="InterPro" id="IPR008915">
    <property type="entry name" value="Peptidase_M50"/>
</dbReference>
<evidence type="ECO:0000259" key="18">
    <source>
        <dbReference type="PROSITE" id="PS51371"/>
    </source>
</evidence>
<keyword evidence="3 14" id="KW-1003">Cell membrane</keyword>
<dbReference type="Pfam" id="PF00571">
    <property type="entry name" value="CBS"/>
    <property type="match status" value="1"/>
</dbReference>
<gene>
    <name evidence="19" type="ORF">OXH18_02535</name>
</gene>
<organism evidence="19 20">
    <name type="scientific">Thermocoleostomius sinensis A174</name>
    <dbReference type="NCBI Taxonomy" id="2016057"/>
    <lineage>
        <taxon>Bacteria</taxon>
        <taxon>Bacillati</taxon>
        <taxon>Cyanobacteriota</taxon>
        <taxon>Cyanophyceae</taxon>
        <taxon>Oculatellales</taxon>
        <taxon>Oculatellaceae</taxon>
        <taxon>Thermocoleostomius</taxon>
    </lineage>
</organism>
<sequence length="379" mass="40912">MNGNLRVGNLFGIPFYINVSWFLVLAIVTWEYGNQLGFVFPQLGGLAWGFGFIAALLLFASVLAHELGHSFVAIRQGIPVNSITLFLFGGLASLEEESKTPAEAFWVAIAGPLVSVILFGVFTAINLFTGISGPLAAIVSLLAYINLILAAFNLLPGLPLDGGNVLKAIVWKITGKPYSGIAFASRTGQALGWIGISLGFLNLLGVSNIGSIWTLLIGWFLLQNATRYSQAATVQKQLSGLTAADAVNPNSPIVSANISLREFANNYVIGNPANWRKYLVIDAEGQLIGEIAVEAMKTVPTNDWWNIQVRELMQPIEQLETVTSDEPLLDVVQLLERKQLPSLVVLREGGALVGLLEKAAIIQLLQKRTQTQTEAEVVS</sequence>
<evidence type="ECO:0000256" key="2">
    <source>
        <dbReference type="ARBA" id="ARBA00007931"/>
    </source>
</evidence>
<dbReference type="GO" id="GO:0006508">
    <property type="term" value="P:proteolysis"/>
    <property type="evidence" value="ECO:0007669"/>
    <property type="project" value="UniProtKB-KW"/>
</dbReference>
<dbReference type="PANTHER" id="PTHR39188">
    <property type="entry name" value="MEMBRANE-ASSOCIATED ZINC METALLOPROTEASE M50B"/>
    <property type="match status" value="1"/>
</dbReference>
<evidence type="ECO:0000256" key="3">
    <source>
        <dbReference type="ARBA" id="ARBA00022475"/>
    </source>
</evidence>
<keyword evidence="10 14" id="KW-1133">Transmembrane helix</keyword>
<comment type="cofactor">
    <cofactor evidence="14 16">
        <name>Zn(2+)</name>
        <dbReference type="ChEBI" id="CHEBI:29105"/>
    </cofactor>
    <text evidence="14 16">Binds 1 zinc ion per subunit.</text>
</comment>
<feature type="binding site" evidence="16">
    <location>
        <position position="65"/>
    </location>
    <ligand>
        <name>Zn(2+)</name>
        <dbReference type="ChEBI" id="CHEBI:29105"/>
        <note>catalytic</note>
    </ligand>
</feature>
<evidence type="ECO:0000256" key="4">
    <source>
        <dbReference type="ARBA" id="ARBA00022670"/>
    </source>
</evidence>
<dbReference type="GO" id="GO:0005886">
    <property type="term" value="C:plasma membrane"/>
    <property type="evidence" value="ECO:0007669"/>
    <property type="project" value="UniProtKB-SubCell"/>
</dbReference>
<evidence type="ECO:0000256" key="13">
    <source>
        <dbReference type="ARBA" id="ARBA00023136"/>
    </source>
</evidence>
<feature type="active site" evidence="15">
    <location>
        <position position="66"/>
    </location>
</feature>
<dbReference type="InterPro" id="IPR046342">
    <property type="entry name" value="CBS_dom_sf"/>
</dbReference>
<evidence type="ECO:0000256" key="6">
    <source>
        <dbReference type="ARBA" id="ARBA00022723"/>
    </source>
</evidence>
<keyword evidence="7" id="KW-0677">Repeat</keyword>
<feature type="transmembrane region" description="Helical" evidence="14">
    <location>
        <begin position="104"/>
        <end position="128"/>
    </location>
</feature>
<feature type="transmembrane region" description="Helical" evidence="14">
    <location>
        <begin position="72"/>
        <end position="92"/>
    </location>
</feature>
<evidence type="ECO:0000256" key="17">
    <source>
        <dbReference type="PROSITE-ProRule" id="PRU00703"/>
    </source>
</evidence>
<dbReference type="KEGG" id="tsin:OXH18_02535"/>
<feature type="transmembrane region" description="Helical" evidence="14">
    <location>
        <begin position="36"/>
        <end position="60"/>
    </location>
</feature>
<dbReference type="GO" id="GO:0008237">
    <property type="term" value="F:metallopeptidase activity"/>
    <property type="evidence" value="ECO:0007669"/>
    <property type="project" value="UniProtKB-UniRule"/>
</dbReference>
<proteinExistence type="inferred from homology"/>
<keyword evidence="13 14" id="KW-0472">Membrane</keyword>
<comment type="subcellular location">
    <subcellularLocation>
        <location evidence="1 14">Cell membrane</location>
        <topology evidence="1 14">Multi-pass membrane protein</topology>
    </subcellularLocation>
</comment>
<dbReference type="SMART" id="SM00116">
    <property type="entry name" value="CBS"/>
    <property type="match status" value="2"/>
</dbReference>
<keyword evidence="20" id="KW-1185">Reference proteome</keyword>
<dbReference type="PANTHER" id="PTHR39188:SF3">
    <property type="entry name" value="STAGE IV SPORULATION PROTEIN FB"/>
    <property type="match status" value="1"/>
</dbReference>
<evidence type="ECO:0000256" key="16">
    <source>
        <dbReference type="PIRSR" id="PIRSR006404-2"/>
    </source>
</evidence>
<evidence type="ECO:0000256" key="8">
    <source>
        <dbReference type="ARBA" id="ARBA00022801"/>
    </source>
</evidence>
<dbReference type="GO" id="GO:0046872">
    <property type="term" value="F:metal ion binding"/>
    <property type="evidence" value="ECO:0007669"/>
    <property type="project" value="UniProtKB-UniRule"/>
</dbReference>
<dbReference type="AlphaFoldDB" id="A0A9E8ZCT2"/>
<protein>
    <recommendedName>
        <fullName evidence="14">Zinc metalloprotease</fullName>
    </recommendedName>
</protein>
<feature type="binding site" evidence="16">
    <location>
        <position position="69"/>
    </location>
    <ligand>
        <name>Zn(2+)</name>
        <dbReference type="ChEBI" id="CHEBI:29105"/>
        <note>catalytic</note>
    </ligand>
</feature>
<keyword evidence="4 14" id="KW-0645">Protease</keyword>
<reference evidence="19" key="1">
    <citation type="submission" date="2022-12" db="EMBL/GenBank/DDBJ databases">
        <title>Polyphasic identification of a Novel Hot-Spring Cyanobacterium Ocullathermofonsia sinensis gen nov. sp. nov. and Genomic Insights on its Adaptations to the Thermal Habitat.</title>
        <authorList>
            <person name="Daroch M."/>
            <person name="Tang J."/>
            <person name="Jiang Y."/>
        </authorList>
    </citation>
    <scope>NUCLEOTIDE SEQUENCE</scope>
    <source>
        <strain evidence="19">PKUAC-SCTA174</strain>
    </source>
</reference>
<keyword evidence="12 17" id="KW-0129">CBS domain</keyword>
<dbReference type="InterPro" id="IPR000644">
    <property type="entry name" value="CBS_dom"/>
</dbReference>
<dbReference type="Gene3D" id="3.10.580.10">
    <property type="entry name" value="CBS-domain"/>
    <property type="match status" value="1"/>
</dbReference>
<evidence type="ECO:0000256" key="7">
    <source>
        <dbReference type="ARBA" id="ARBA00022737"/>
    </source>
</evidence>
<keyword evidence="8 14" id="KW-0378">Hydrolase</keyword>
<evidence type="ECO:0000256" key="1">
    <source>
        <dbReference type="ARBA" id="ARBA00004651"/>
    </source>
</evidence>
<evidence type="ECO:0000256" key="14">
    <source>
        <dbReference type="PIRNR" id="PIRNR006404"/>
    </source>
</evidence>
<dbReference type="RefSeq" id="WP_268610850.1">
    <property type="nucleotide sequence ID" value="NZ_CP113797.1"/>
</dbReference>